<dbReference type="Proteomes" id="UP001179121">
    <property type="component" value="Chromosome"/>
</dbReference>
<evidence type="ECO:0008006" key="3">
    <source>
        <dbReference type="Google" id="ProtNLM"/>
    </source>
</evidence>
<protein>
    <recommendedName>
        <fullName evidence="3">DUF1800 domain-containing protein</fullName>
    </recommendedName>
</protein>
<accession>A0AA86MXJ6</accession>
<reference evidence="1" key="1">
    <citation type="submission" date="2022-10" db="EMBL/GenBank/DDBJ databases">
        <authorList>
            <person name="Koch H."/>
        </authorList>
    </citation>
    <scope>NUCLEOTIDE SEQUENCE</scope>
    <source>
        <strain evidence="1">DNF</strain>
    </source>
</reference>
<dbReference type="KEGG" id="nti:DNFV4_01226"/>
<dbReference type="Pfam" id="PF08811">
    <property type="entry name" value="DUF1800"/>
    <property type="match status" value="1"/>
</dbReference>
<evidence type="ECO:0000313" key="2">
    <source>
        <dbReference type="Proteomes" id="UP001179121"/>
    </source>
</evidence>
<dbReference type="EMBL" id="OX365700">
    <property type="protein sequence ID" value="CAI4030796.1"/>
    <property type="molecule type" value="Genomic_DNA"/>
</dbReference>
<proteinExistence type="predicted"/>
<keyword evidence="2" id="KW-1185">Reference proteome</keyword>
<organism evidence="1 2">
    <name type="scientific">Nitrospira tepida</name>
    <dbReference type="NCBI Taxonomy" id="2973512"/>
    <lineage>
        <taxon>Bacteria</taxon>
        <taxon>Pseudomonadati</taxon>
        <taxon>Nitrospirota</taxon>
        <taxon>Nitrospiria</taxon>
        <taxon>Nitrospirales</taxon>
        <taxon>Nitrospiraceae</taxon>
        <taxon>Nitrospira</taxon>
    </lineage>
</organism>
<dbReference type="RefSeq" id="WP_289267767.1">
    <property type="nucleotide sequence ID" value="NZ_OX365700.1"/>
</dbReference>
<sequence length="446" mass="51410">MAMTFEDARHLLARTGFGGTPDEIRQWSAWDRNQAVAKLLDQATTRAVTASPAWINRLPPAPAERKQMGQAEKKAFREERKEESLELKAWWYRELLATPSPLTERMTLFWHNHFTSSFQKVKWPPFLYRQNVLFRSQALGSFRELLSAVAKDPAMLLYLDTQQNQKDRPNENFARELFELFTLGEGRYSEQDIKEAARCFTGWHVDRRTGTFRMNQARHDHGIKRLFGRTGPFMGDDVLRMTLEQSHVAVHLTQKLWKEFVSDQPDPQETERLADLFRRSDYRIKTLLQALLTTPQFWASENRGILIKSPVELLVGTMRLFNLPLPDQISLVRAGRRLGQDLFDPPNVKGWPGGVRWITTATLPARWHMLQQSIRGHEVGHRHGESMGMGGDMGDGNGMADWLATEPEEILQVTLLPIPPVRLLDPGEDRRQVVRQLVLDPAYQLK</sequence>
<gene>
    <name evidence="1" type="ORF">DNFV4_01226</name>
</gene>
<evidence type="ECO:0000313" key="1">
    <source>
        <dbReference type="EMBL" id="CAI4030796.1"/>
    </source>
</evidence>
<dbReference type="InterPro" id="IPR014917">
    <property type="entry name" value="DUF1800"/>
</dbReference>
<name>A0AA86MXJ6_9BACT</name>
<dbReference type="AlphaFoldDB" id="A0AA86MXJ6"/>